<dbReference type="AlphaFoldDB" id="A0A133XDI0"/>
<dbReference type="STRING" id="281362.AT959_19400"/>
<dbReference type="EMBL" id="LODL01000040">
    <property type="protein sequence ID" value="KXB28989.1"/>
    <property type="molecule type" value="Genomic_DNA"/>
</dbReference>
<evidence type="ECO:0000313" key="1">
    <source>
        <dbReference type="EMBL" id="KXB28989.1"/>
    </source>
</evidence>
<name>A0A133XDI0_9RHOO</name>
<dbReference type="Proteomes" id="UP000070186">
    <property type="component" value="Unassembled WGS sequence"/>
</dbReference>
<dbReference type="RefSeq" id="WP_066887075.1">
    <property type="nucleotide sequence ID" value="NZ_LODL01000040.1"/>
</dbReference>
<dbReference type="InterPro" id="IPR013785">
    <property type="entry name" value="Aldolase_TIM"/>
</dbReference>
<dbReference type="Gene3D" id="3.20.20.70">
    <property type="entry name" value="Aldolase class I"/>
    <property type="match status" value="1"/>
</dbReference>
<keyword evidence="2" id="KW-1185">Reference proteome</keyword>
<comment type="caution">
    <text evidence="1">The sequence shown here is derived from an EMBL/GenBank/DDBJ whole genome shotgun (WGS) entry which is preliminary data.</text>
</comment>
<dbReference type="SUPFAM" id="SSF51395">
    <property type="entry name" value="FMN-linked oxidoreductases"/>
    <property type="match status" value="1"/>
</dbReference>
<sequence length="253" mass="26474">MSRRRLPWLARPGLAGGIDKDGSRAGELLAVGFGSVEFGSVMPGGLADVAERLATWRGTSRCALGAGLGLPQAWPAEDLAMAWLAGLEALADSVDYLSFNLSAAANRRFLLAEHRVRLADACRRLAWRRNVLAAEHGRYLPLALKLPLGGSDEPLPMAALIGAAAGFDQLIVVLPEDNGRFARLAALTAALGQRPAVVAVGGIRSAAEVAAARQAGAAGVQVHRLFVEQGADCLAMLGEAKMPIQGRRPPDSC</sequence>
<proteinExistence type="predicted"/>
<evidence type="ECO:0000313" key="2">
    <source>
        <dbReference type="Proteomes" id="UP000070186"/>
    </source>
</evidence>
<evidence type="ECO:0008006" key="3">
    <source>
        <dbReference type="Google" id="ProtNLM"/>
    </source>
</evidence>
<organism evidence="1 2">
    <name type="scientific">Dechloromonas denitrificans</name>
    <dbReference type="NCBI Taxonomy" id="281362"/>
    <lineage>
        <taxon>Bacteria</taxon>
        <taxon>Pseudomonadati</taxon>
        <taxon>Pseudomonadota</taxon>
        <taxon>Betaproteobacteria</taxon>
        <taxon>Rhodocyclales</taxon>
        <taxon>Azonexaceae</taxon>
        <taxon>Dechloromonas</taxon>
    </lineage>
</organism>
<reference evidence="1 2" key="1">
    <citation type="submission" date="2015-12" db="EMBL/GenBank/DDBJ databases">
        <title>Nitrous oxide reduction kinetics distinguish bacteria harboring typical versus atypical NosZ.</title>
        <authorList>
            <person name="Yoon S."/>
            <person name="Nissen S."/>
            <person name="Park D."/>
            <person name="Sanford R.A."/>
            <person name="Loeffler F.E."/>
        </authorList>
    </citation>
    <scope>NUCLEOTIDE SEQUENCE [LARGE SCALE GENOMIC DNA]</scope>
    <source>
        <strain evidence="1 2">ATCC BAA-841</strain>
    </source>
</reference>
<gene>
    <name evidence="1" type="ORF">AT959_19400</name>
</gene>
<protein>
    <recommendedName>
        <fullName evidence="3">Dihydroorotate dehydrogenase</fullName>
    </recommendedName>
</protein>
<accession>A0A133XDI0</accession>